<reference evidence="4 5" key="1">
    <citation type="submission" date="2014-08" db="EMBL/GenBank/DDBJ databases">
        <authorList>
            <person name="Wibberg D."/>
        </authorList>
    </citation>
    <scope>NUCLEOTIDE SEQUENCE [LARGE SCALE GENOMIC DNA]</scope>
    <source>
        <strain evidence="5">ING2-E5B</strain>
    </source>
</reference>
<dbReference type="PATRIC" id="fig|1562970.3.peg.2356"/>
<keyword evidence="1" id="KW-0808">Transferase</keyword>
<dbReference type="AlphaFoldDB" id="A0A098C5B0"/>
<dbReference type="KEGG" id="pbt:ING2E5B_2382"/>
<dbReference type="InterPro" id="IPR029044">
    <property type="entry name" value="Nucleotide-diphossugar_trans"/>
</dbReference>
<dbReference type="EMBL" id="LN515532">
    <property type="protein sequence ID" value="CEA17107.1"/>
    <property type="molecule type" value="Genomic_DNA"/>
</dbReference>
<dbReference type="InterPro" id="IPR050065">
    <property type="entry name" value="GlmU-like"/>
</dbReference>
<dbReference type="PANTHER" id="PTHR43584">
    <property type="entry name" value="NUCLEOTIDYL TRANSFERASE"/>
    <property type="match status" value="1"/>
</dbReference>
<evidence type="ECO:0000313" key="4">
    <source>
        <dbReference type="EMBL" id="CEA17107.1"/>
    </source>
</evidence>
<dbReference type="Pfam" id="PF00483">
    <property type="entry name" value="NTP_transferase"/>
    <property type="match status" value="1"/>
</dbReference>
<dbReference type="SUPFAM" id="SSF53448">
    <property type="entry name" value="Nucleotide-diphospho-sugar transferases"/>
    <property type="match status" value="1"/>
</dbReference>
<evidence type="ECO:0000256" key="2">
    <source>
        <dbReference type="ARBA" id="ARBA00022695"/>
    </source>
</evidence>
<keyword evidence="5" id="KW-1185">Reference proteome</keyword>
<dbReference type="InterPro" id="IPR005835">
    <property type="entry name" value="NTP_transferase_dom"/>
</dbReference>
<evidence type="ECO:0000256" key="1">
    <source>
        <dbReference type="ARBA" id="ARBA00022679"/>
    </source>
</evidence>
<evidence type="ECO:0000313" key="5">
    <source>
        <dbReference type="Proteomes" id="UP000032417"/>
    </source>
</evidence>
<dbReference type="Gene3D" id="3.90.550.10">
    <property type="entry name" value="Spore Coat Polysaccharide Biosynthesis Protein SpsA, Chain A"/>
    <property type="match status" value="1"/>
</dbReference>
<evidence type="ECO:0000259" key="3">
    <source>
        <dbReference type="Pfam" id="PF00483"/>
    </source>
</evidence>
<dbReference type="OrthoDB" id="9813880at2"/>
<dbReference type="Proteomes" id="UP000032417">
    <property type="component" value="Chromosome 1"/>
</dbReference>
<feature type="domain" description="Nucleotidyl transferase" evidence="3">
    <location>
        <begin position="2"/>
        <end position="240"/>
    </location>
</feature>
<gene>
    <name evidence="4" type="ORF">ING2E5B_2382</name>
</gene>
<protein>
    <recommendedName>
        <fullName evidence="3">Nucleotidyl transferase domain-containing protein</fullName>
    </recommendedName>
</protein>
<dbReference type="CDD" id="cd06422">
    <property type="entry name" value="NTP_transferase_like_1"/>
    <property type="match status" value="1"/>
</dbReference>
<dbReference type="PANTHER" id="PTHR43584:SF8">
    <property type="entry name" value="N-ACETYLMURAMATE ALPHA-1-PHOSPHATE URIDYLYLTRANSFERASE"/>
    <property type="match status" value="1"/>
</dbReference>
<sequence length="242" mass="27616">MKAMIFAAGLGTRLKPITDTTPKALVPVGGKPLLQHTIEKLKLAGFDEIIINIHHFGDQIIDFVKSNKYFDIRIEFSDERASLLDTGGGIKKASHFFNDNKPFLVHNVDILSNIDLNQLYNYHLNNNAVATLVCSCRKTSRYLCFDSERQLKGWVNIKTGEVKSSIPEFNSNQYIQMAFSGIHIINPEIFNQMHKFEDRFSIIDFYLSICNDEKIVYYSNGNSQMIDVGKMESLEQANKFFS</sequence>
<name>A0A098C5B0_9BACT</name>
<accession>A0A098C5B0</accession>
<proteinExistence type="predicted"/>
<dbReference type="GO" id="GO:0016779">
    <property type="term" value="F:nucleotidyltransferase activity"/>
    <property type="evidence" value="ECO:0007669"/>
    <property type="project" value="UniProtKB-KW"/>
</dbReference>
<dbReference type="HOGENOM" id="CLU_029499_2_1_10"/>
<keyword evidence="2" id="KW-0548">Nucleotidyltransferase</keyword>
<dbReference type="STRING" id="1562970.ING2E5B_2382"/>
<organism evidence="4 5">
    <name type="scientific">Fermentimonas caenicola</name>
    <dbReference type="NCBI Taxonomy" id="1562970"/>
    <lineage>
        <taxon>Bacteria</taxon>
        <taxon>Pseudomonadati</taxon>
        <taxon>Bacteroidota</taxon>
        <taxon>Bacteroidia</taxon>
        <taxon>Bacteroidales</taxon>
        <taxon>Dysgonomonadaceae</taxon>
        <taxon>Fermentimonas</taxon>
    </lineage>
</organism>